<gene>
    <name evidence="1" type="ORF">CQA57_05835</name>
</gene>
<evidence type="ECO:0000313" key="2">
    <source>
        <dbReference type="Proteomes" id="UP000256695"/>
    </source>
</evidence>
<dbReference type="EMBL" id="NXLX01000013">
    <property type="protein sequence ID" value="RDU73046.1"/>
    <property type="molecule type" value="Genomic_DNA"/>
</dbReference>
<accession>A0A3D8J7F3</accession>
<name>A0A3D8J7F3_9HELI</name>
<keyword evidence="2" id="KW-1185">Reference proteome</keyword>
<comment type="caution">
    <text evidence="1">The sequence shown here is derived from an EMBL/GenBank/DDBJ whole genome shotgun (WGS) entry which is preliminary data.</text>
</comment>
<evidence type="ECO:0000313" key="1">
    <source>
        <dbReference type="EMBL" id="RDU73046.1"/>
    </source>
</evidence>
<dbReference type="AlphaFoldDB" id="A0A3D8J7F3"/>
<dbReference type="Proteomes" id="UP000256695">
    <property type="component" value="Unassembled WGS sequence"/>
</dbReference>
<reference evidence="1 2" key="1">
    <citation type="submission" date="2018-04" db="EMBL/GenBank/DDBJ databases">
        <title>Novel Campyloabacter and Helicobacter Species and Strains.</title>
        <authorList>
            <person name="Mannion A.J."/>
            <person name="Shen Z."/>
            <person name="Fox J.G."/>
        </authorList>
    </citation>
    <scope>NUCLEOTIDE SEQUENCE [LARGE SCALE GENOMIC DNA]</scope>
    <source>
        <strain evidence="1 2">MIT 04-9362</strain>
    </source>
</reference>
<dbReference type="RefSeq" id="WP_115579298.1">
    <property type="nucleotide sequence ID" value="NZ_NXLX01000013.1"/>
</dbReference>
<organism evidence="1 2">
    <name type="scientific">Helicobacter anseris</name>
    <dbReference type="NCBI Taxonomy" id="375926"/>
    <lineage>
        <taxon>Bacteria</taxon>
        <taxon>Pseudomonadati</taxon>
        <taxon>Campylobacterota</taxon>
        <taxon>Epsilonproteobacteria</taxon>
        <taxon>Campylobacterales</taxon>
        <taxon>Helicobacteraceae</taxon>
        <taxon>Helicobacter</taxon>
    </lineage>
</organism>
<proteinExistence type="predicted"/>
<sequence length="195" mass="22807">MENIERKKLGQVVYDKTSAMLLDYLKVKGKIVFLQIFGQSQVVRRISRKIQVSSTKGKNSEVQFFFNTETGESTYGVFDVGSSGFFCKDVDLNIYQNHSAFLLAKTADMENMNSIFFYREKNDFEAFKEWIFQLPIPIPKEDDFLFVLKQILTEFNLISFYSSFYKQVSAIYAEEKLFNNKFACLRNCIEQILKN</sequence>
<protein>
    <submittedName>
        <fullName evidence="1">Uncharacterized protein</fullName>
    </submittedName>
</protein>